<evidence type="ECO:0000313" key="3">
    <source>
        <dbReference type="Proteomes" id="UP001055453"/>
    </source>
</evidence>
<dbReference type="EMBL" id="AP025732">
    <property type="protein sequence ID" value="BDI17796.1"/>
    <property type="molecule type" value="Genomic_DNA"/>
</dbReference>
<evidence type="ECO:0000259" key="1">
    <source>
        <dbReference type="Pfam" id="PF11645"/>
    </source>
</evidence>
<proteinExistence type="predicted"/>
<feature type="domain" description="PD(D/E)XK endonuclease" evidence="1">
    <location>
        <begin position="11"/>
        <end position="147"/>
    </location>
</feature>
<dbReference type="Gene3D" id="3.40.1350.10">
    <property type="match status" value="1"/>
</dbReference>
<protein>
    <recommendedName>
        <fullName evidence="1">PD(D/E)XK endonuclease domain-containing protein</fullName>
    </recommendedName>
</protein>
<keyword evidence="3" id="KW-1185">Reference proteome</keyword>
<dbReference type="Proteomes" id="UP001055453">
    <property type="component" value="Chromosome"/>
</dbReference>
<name>A0ABN6Q3K1_NOSCO</name>
<dbReference type="InterPro" id="IPR021671">
    <property type="entry name" value="PD(D/E)XK_Endonuc"/>
</dbReference>
<dbReference type="InterPro" id="IPR011856">
    <property type="entry name" value="tRNA_endonuc-like_dom_sf"/>
</dbReference>
<dbReference type="Pfam" id="PF11645">
    <property type="entry name" value="PDDEXK_5"/>
    <property type="match status" value="1"/>
</dbReference>
<organism evidence="2 3">
    <name type="scientific">Nostoc cf. commune SO-36</name>
    <dbReference type="NCBI Taxonomy" id="449208"/>
    <lineage>
        <taxon>Bacteria</taxon>
        <taxon>Bacillati</taxon>
        <taxon>Cyanobacteriota</taxon>
        <taxon>Cyanophyceae</taxon>
        <taxon>Nostocales</taxon>
        <taxon>Nostocaceae</taxon>
        <taxon>Nostoc</taxon>
    </lineage>
</organism>
<reference evidence="2" key="1">
    <citation type="submission" date="2022-04" db="EMBL/GenBank/DDBJ databases">
        <title>Complete genome sequence of a cyanobacterium, Nostoc sp. SO-36, isolated in Antarctica.</title>
        <authorList>
            <person name="Kanesaki Y."/>
            <person name="Effendi D."/>
            <person name="Sakamoto T."/>
            <person name="Ohtani S."/>
            <person name="Awai K."/>
        </authorList>
    </citation>
    <scope>NUCLEOTIDE SEQUENCE</scope>
    <source>
        <strain evidence="2">SO-36</strain>
    </source>
</reference>
<evidence type="ECO:0000313" key="2">
    <source>
        <dbReference type="EMBL" id="BDI17796.1"/>
    </source>
</evidence>
<gene>
    <name evidence="2" type="ORF">ANSO36C_35980</name>
</gene>
<sequence length="170" mass="19596">MLIVSYSVLQMDTKLKGDIAEQAAVLHALKRGWGVLKPFGDRLPYDLAFDVEGTLIKIQVKYAWLDEPSGNYVVDNRRTKTNRRLMLREAYKISDFDFALVYIEKLDLFYVFPVDVFIDYGSEVHLVEAEKRQRKPRSAQYREAWELILQASVAKESCVRSPVQLGEAGF</sequence>
<accession>A0ABN6Q3K1</accession>